<proteinExistence type="predicted"/>
<accession>A0A6J6NX95</accession>
<sequence length="94" mass="9919">MDGQNVISPEVTARYAADAAREVSGVTRIVEGVRKGVRVGSDGVVELHLAFAWGTSLPAVAAEVQSRVTEYLARMADVSVPGVNVIVEELDGRP</sequence>
<evidence type="ECO:0000313" key="1">
    <source>
        <dbReference type="EMBL" id="CAB4689174.1"/>
    </source>
</evidence>
<dbReference type="Pfam" id="PF03780">
    <property type="entry name" value="Asp23"/>
    <property type="match status" value="1"/>
</dbReference>
<reference evidence="1" key="1">
    <citation type="submission" date="2020-05" db="EMBL/GenBank/DDBJ databases">
        <authorList>
            <person name="Chiriac C."/>
            <person name="Salcher M."/>
            <person name="Ghai R."/>
            <person name="Kavagutti S V."/>
        </authorList>
    </citation>
    <scope>NUCLEOTIDE SEQUENCE</scope>
</reference>
<dbReference type="EMBL" id="CAEZXP010000001">
    <property type="protein sequence ID" value="CAB4689174.1"/>
    <property type="molecule type" value="Genomic_DNA"/>
</dbReference>
<name>A0A6J6NX95_9ZZZZ</name>
<dbReference type="InterPro" id="IPR005531">
    <property type="entry name" value="Asp23"/>
</dbReference>
<gene>
    <name evidence="1" type="ORF">UFOPK2399_00575</name>
</gene>
<dbReference type="AlphaFoldDB" id="A0A6J6NX95"/>
<organism evidence="1">
    <name type="scientific">freshwater metagenome</name>
    <dbReference type="NCBI Taxonomy" id="449393"/>
    <lineage>
        <taxon>unclassified sequences</taxon>
        <taxon>metagenomes</taxon>
        <taxon>ecological metagenomes</taxon>
    </lineage>
</organism>
<protein>
    <submittedName>
        <fullName evidence="1">Unannotated protein</fullName>
    </submittedName>
</protein>